<dbReference type="Pfam" id="PF22817">
    <property type="entry name" value="ApeP-like"/>
    <property type="match status" value="1"/>
</dbReference>
<gene>
    <name evidence="1" type="ORF">ISF6_3153</name>
</gene>
<proteinExistence type="predicted"/>
<evidence type="ECO:0008006" key="3">
    <source>
        <dbReference type="Google" id="ProtNLM"/>
    </source>
</evidence>
<protein>
    <recommendedName>
        <fullName evidence="3">3-hydroxyacyl-[acyl-carrier-protein] dehydratase</fullName>
    </recommendedName>
</protein>
<dbReference type="InterPro" id="IPR029069">
    <property type="entry name" value="HotDog_dom_sf"/>
</dbReference>
<dbReference type="OrthoDB" id="9800188at2"/>
<dbReference type="InterPro" id="IPR016776">
    <property type="entry name" value="ApeP-like_dehydratase"/>
</dbReference>
<dbReference type="SUPFAM" id="SSF54637">
    <property type="entry name" value="Thioesterase/thiol ester dehydrase-isomerase"/>
    <property type="match status" value="1"/>
</dbReference>
<dbReference type="Gene3D" id="3.10.129.10">
    <property type="entry name" value="Hotdog Thioesterase"/>
    <property type="match status" value="1"/>
</dbReference>
<reference evidence="1 2" key="2">
    <citation type="journal article" date="2016" name="Science">
        <title>A bacterium that degrades and assimilates poly(ethylene terephthalate).</title>
        <authorList>
            <person name="Yoshida S."/>
            <person name="Hiraga K."/>
            <person name="Takehana T."/>
            <person name="Taniguchi I."/>
            <person name="Yamaji H."/>
            <person name="Maeda Y."/>
            <person name="Toyohara K."/>
            <person name="Miyamoto K."/>
            <person name="Kimura Y."/>
            <person name="Oda K."/>
        </authorList>
    </citation>
    <scope>NUCLEOTIDE SEQUENCE [LARGE SCALE GENOMIC DNA]</scope>
    <source>
        <strain evidence="2">NBRC 110686 / TISTR 2288 / 201-F6</strain>
    </source>
</reference>
<name>A0A0K8P3S7_PISS1</name>
<dbReference type="Proteomes" id="UP000037660">
    <property type="component" value="Unassembled WGS sequence"/>
</dbReference>
<dbReference type="AlphaFoldDB" id="A0A0K8P3S7"/>
<dbReference type="EMBL" id="BBYR01000045">
    <property type="protein sequence ID" value="GAP37298.1"/>
    <property type="molecule type" value="Genomic_DNA"/>
</dbReference>
<accession>A0A0K8P3S7</accession>
<dbReference type="STRING" id="1547922.ISF6_3153"/>
<evidence type="ECO:0000313" key="1">
    <source>
        <dbReference type="EMBL" id="GAP37298.1"/>
    </source>
</evidence>
<sequence length="188" mass="19461">MSAAADPPARAPLDADAIRRRIPHRGPMALLERAEAWDATTLCASLAAPTAAGHPLRTRHGVLAPVAIELAAQAAALHQALQGEAAGGPAAPRPGFIASVRDVRLHRLRLDGGEARLEIRVERVLAAERQAQYRFVLREAPQDAAQAAPSAAAAPGSAATPGVPLVDGRLTVVLDTPLAVPAPERGPE</sequence>
<organism evidence="1 2">
    <name type="scientific">Piscinibacter sakaiensis</name>
    <name type="common">Ideonella sakaiensis</name>
    <dbReference type="NCBI Taxonomy" id="1547922"/>
    <lineage>
        <taxon>Bacteria</taxon>
        <taxon>Pseudomonadati</taxon>
        <taxon>Pseudomonadota</taxon>
        <taxon>Betaproteobacteria</taxon>
        <taxon>Burkholderiales</taxon>
        <taxon>Sphaerotilaceae</taxon>
        <taxon>Piscinibacter</taxon>
    </lineage>
</organism>
<comment type="caution">
    <text evidence="1">The sequence shown here is derived from an EMBL/GenBank/DDBJ whole genome shotgun (WGS) entry which is preliminary data.</text>
</comment>
<reference evidence="2" key="1">
    <citation type="submission" date="2015-07" db="EMBL/GenBank/DDBJ databases">
        <title>Discovery of a poly(ethylene terephthalate assimilation.</title>
        <authorList>
            <person name="Yoshida S."/>
            <person name="Hiraga K."/>
            <person name="Takehana T."/>
            <person name="Taniguchi I."/>
            <person name="Yamaji H."/>
            <person name="Maeda Y."/>
            <person name="Toyohara K."/>
            <person name="Miyamoto K."/>
            <person name="Kimura Y."/>
            <person name="Oda K."/>
        </authorList>
    </citation>
    <scope>NUCLEOTIDE SEQUENCE [LARGE SCALE GENOMIC DNA]</scope>
    <source>
        <strain evidence="2">NBRC 110686 / TISTR 2288 / 201-F6</strain>
    </source>
</reference>
<keyword evidence="2" id="KW-1185">Reference proteome</keyword>
<evidence type="ECO:0000313" key="2">
    <source>
        <dbReference type="Proteomes" id="UP000037660"/>
    </source>
</evidence>
<dbReference type="RefSeq" id="WP_054021244.1">
    <property type="nucleotide sequence ID" value="NZ_BBYR01000045.1"/>
</dbReference>